<evidence type="ECO:0000256" key="9">
    <source>
        <dbReference type="ARBA" id="ARBA00049563"/>
    </source>
</evidence>
<evidence type="ECO:0000256" key="7">
    <source>
        <dbReference type="ARBA" id="ARBA00022840"/>
    </source>
</evidence>
<evidence type="ECO:0000256" key="1">
    <source>
        <dbReference type="ARBA" id="ARBA00001946"/>
    </source>
</evidence>
<comment type="function">
    <text evidence="2 10 12">Catalyzes the transfer of a dimethylallyl group onto the adenine at position 37 in tRNAs that read codons beginning with uridine, leading to the formation of N6-(dimethylallyl)adenosine (i(6)A).</text>
</comment>
<feature type="binding site" evidence="10">
    <location>
        <begin position="10"/>
        <end position="15"/>
    </location>
    <ligand>
        <name>substrate</name>
    </ligand>
</feature>
<dbReference type="OrthoDB" id="9776390at2"/>
<protein>
    <recommendedName>
        <fullName evidence="10">tRNA dimethylallyltransferase</fullName>
        <ecNumber evidence="10">2.5.1.75</ecNumber>
    </recommendedName>
    <alternativeName>
        <fullName evidence="10">Dimethylallyl diphosphate:tRNA dimethylallyltransferase</fullName>
        <shortName evidence="10">DMAPP:tRNA dimethylallyltransferase</shortName>
        <shortName evidence="10">DMATase</shortName>
    </alternativeName>
    <alternativeName>
        <fullName evidence="10">Isopentenyl-diphosphate:tRNA isopentenyltransferase</fullName>
        <shortName evidence="10">IPP transferase</shortName>
        <shortName evidence="10">IPPT</shortName>
        <shortName evidence="10">IPTase</shortName>
    </alternativeName>
</protein>
<keyword evidence="4 10" id="KW-0808">Transferase</keyword>
<dbReference type="EC" id="2.5.1.75" evidence="10"/>
<keyword evidence="6 10" id="KW-0547">Nucleotide-binding</keyword>
<dbReference type="Proteomes" id="UP000035159">
    <property type="component" value="Chromosome"/>
</dbReference>
<dbReference type="NCBIfam" id="TIGR00174">
    <property type="entry name" value="miaA"/>
    <property type="match status" value="1"/>
</dbReference>
<accession>A0A0G2ZEV1</accession>
<evidence type="ECO:0000256" key="3">
    <source>
        <dbReference type="ARBA" id="ARBA00005842"/>
    </source>
</evidence>
<dbReference type="InterPro" id="IPR018022">
    <property type="entry name" value="IPT"/>
</dbReference>
<evidence type="ECO:0000256" key="12">
    <source>
        <dbReference type="RuleBase" id="RU003784"/>
    </source>
</evidence>
<dbReference type="EMBL" id="CP011232">
    <property type="protein sequence ID" value="AKI98074.1"/>
    <property type="molecule type" value="Genomic_DNA"/>
</dbReference>
<dbReference type="RefSeq" id="WP_047755209.1">
    <property type="nucleotide sequence ID" value="NZ_CAJUHA010000001.1"/>
</dbReference>
<comment type="caution">
    <text evidence="10">Lacks conserved residue(s) required for the propagation of feature annotation.</text>
</comment>
<keyword evidence="15" id="KW-1185">Reference proteome</keyword>
<feature type="region of interest" description="Interaction with substrate tRNA" evidence="10">
    <location>
        <begin position="33"/>
        <end position="36"/>
    </location>
</feature>
<dbReference type="HAMAP" id="MF_00185">
    <property type="entry name" value="IPP_trans"/>
    <property type="match status" value="1"/>
</dbReference>
<name>A0A0G2ZEV1_9BACT</name>
<dbReference type="PANTHER" id="PTHR11088:SF60">
    <property type="entry name" value="TRNA DIMETHYLALLYLTRANSFERASE"/>
    <property type="match status" value="1"/>
</dbReference>
<dbReference type="STRING" id="1330330.IX53_09805"/>
<dbReference type="InterPro" id="IPR039657">
    <property type="entry name" value="Dimethylallyltransferase"/>
</dbReference>
<evidence type="ECO:0000256" key="8">
    <source>
        <dbReference type="ARBA" id="ARBA00022842"/>
    </source>
</evidence>
<evidence type="ECO:0000256" key="5">
    <source>
        <dbReference type="ARBA" id="ARBA00022694"/>
    </source>
</evidence>
<dbReference type="GO" id="GO:0052381">
    <property type="term" value="F:tRNA dimethylallyltransferase activity"/>
    <property type="evidence" value="ECO:0007669"/>
    <property type="project" value="UniProtKB-UniRule"/>
</dbReference>
<comment type="cofactor">
    <cofactor evidence="1 10">
        <name>Mg(2+)</name>
        <dbReference type="ChEBI" id="CHEBI:18420"/>
    </cofactor>
</comment>
<evidence type="ECO:0000256" key="10">
    <source>
        <dbReference type="HAMAP-Rule" id="MF_00185"/>
    </source>
</evidence>
<organism evidence="14 15">
    <name type="scientific">Kosmotoga pacifica</name>
    <dbReference type="NCBI Taxonomy" id="1330330"/>
    <lineage>
        <taxon>Bacteria</taxon>
        <taxon>Thermotogati</taxon>
        <taxon>Thermotogota</taxon>
        <taxon>Thermotogae</taxon>
        <taxon>Kosmotogales</taxon>
        <taxon>Kosmotogaceae</taxon>
        <taxon>Kosmotoga</taxon>
    </lineage>
</organism>
<dbReference type="Gene3D" id="3.40.50.300">
    <property type="entry name" value="P-loop containing nucleotide triphosphate hydrolases"/>
    <property type="match status" value="1"/>
</dbReference>
<proteinExistence type="inferred from homology"/>
<dbReference type="SUPFAM" id="SSF52540">
    <property type="entry name" value="P-loop containing nucleoside triphosphate hydrolases"/>
    <property type="match status" value="1"/>
</dbReference>
<dbReference type="AlphaFoldDB" id="A0A0G2ZEV1"/>
<dbReference type="InterPro" id="IPR027417">
    <property type="entry name" value="P-loop_NTPase"/>
</dbReference>
<dbReference type="GO" id="GO:0006400">
    <property type="term" value="P:tRNA modification"/>
    <property type="evidence" value="ECO:0007669"/>
    <property type="project" value="TreeGrafter"/>
</dbReference>
<evidence type="ECO:0000313" key="14">
    <source>
        <dbReference type="EMBL" id="AKI98074.1"/>
    </source>
</evidence>
<comment type="catalytic activity">
    <reaction evidence="9 10 11">
        <text>adenosine(37) in tRNA + dimethylallyl diphosphate = N(6)-dimethylallyladenosine(37) in tRNA + diphosphate</text>
        <dbReference type="Rhea" id="RHEA:26482"/>
        <dbReference type="Rhea" id="RHEA-COMP:10162"/>
        <dbReference type="Rhea" id="RHEA-COMP:10375"/>
        <dbReference type="ChEBI" id="CHEBI:33019"/>
        <dbReference type="ChEBI" id="CHEBI:57623"/>
        <dbReference type="ChEBI" id="CHEBI:74411"/>
        <dbReference type="ChEBI" id="CHEBI:74415"/>
        <dbReference type="EC" id="2.5.1.75"/>
    </reaction>
</comment>
<keyword evidence="8 10" id="KW-0460">Magnesium</keyword>
<dbReference type="Gene3D" id="1.10.20.140">
    <property type="match status" value="1"/>
</dbReference>
<evidence type="ECO:0000313" key="15">
    <source>
        <dbReference type="Proteomes" id="UP000035159"/>
    </source>
</evidence>
<dbReference type="Pfam" id="PF01715">
    <property type="entry name" value="IPPT"/>
    <property type="match status" value="1"/>
</dbReference>
<reference evidence="14 15" key="1">
    <citation type="submission" date="2015-04" db="EMBL/GenBank/DDBJ databases">
        <title>Complete Genome Sequence of Kosmotoga pacifica SLHLJ1.</title>
        <authorList>
            <person name="Jiang L.J."/>
            <person name="Shao Z.Z."/>
            <person name="Jebbar M."/>
        </authorList>
    </citation>
    <scope>NUCLEOTIDE SEQUENCE [LARGE SCALE GENOMIC DNA]</scope>
    <source>
        <strain evidence="14 15">SLHLJ1</strain>
    </source>
</reference>
<evidence type="ECO:0000256" key="13">
    <source>
        <dbReference type="RuleBase" id="RU003785"/>
    </source>
</evidence>
<sequence length="308" mass="35347">MTIPMILGPTAVGKTEILLALSERLPIEVVSVDSRQIYRYMDIGTAKPLKEELKKVPHHLINIVDPDEEYNAYRFKEEAKNAIINIKARNKIPVLAGGTGLYADALLKGFVKDVPRNETVRNALRVIEEETPGALRKILEKVDPKASEKIHPNDLKRTIRYLEVFFTTGITLSSIQKNTNISKDYTVIILDRDRSSLHRRIENRVDQMMKAGLLDETKKLLKMGFSEDLNALQTIGYAELIAYLKGVFSLEKAVELIKRNTRRYARRQIIWFRRYKNACWLNLSEFEFKEVVDIINEKILFAWGGKGG</sequence>
<keyword evidence="7 10" id="KW-0067">ATP-binding</keyword>
<evidence type="ECO:0000256" key="6">
    <source>
        <dbReference type="ARBA" id="ARBA00022741"/>
    </source>
</evidence>
<comment type="subunit">
    <text evidence="10">Monomer.</text>
</comment>
<evidence type="ECO:0000256" key="11">
    <source>
        <dbReference type="RuleBase" id="RU003783"/>
    </source>
</evidence>
<feature type="site" description="Interaction with substrate tRNA" evidence="10">
    <location>
        <position position="121"/>
    </location>
</feature>
<feature type="site" description="Interaction with substrate tRNA" evidence="10">
    <location>
        <position position="99"/>
    </location>
</feature>
<feature type="binding site" evidence="10">
    <location>
        <begin position="8"/>
        <end position="15"/>
    </location>
    <ligand>
        <name>ATP</name>
        <dbReference type="ChEBI" id="CHEBI:30616"/>
    </ligand>
</feature>
<dbReference type="PATRIC" id="fig|1330330.3.peg.1999"/>
<dbReference type="GO" id="GO:0005524">
    <property type="term" value="F:ATP binding"/>
    <property type="evidence" value="ECO:0007669"/>
    <property type="project" value="UniProtKB-UniRule"/>
</dbReference>
<evidence type="ECO:0000256" key="4">
    <source>
        <dbReference type="ARBA" id="ARBA00022679"/>
    </source>
</evidence>
<evidence type="ECO:0000256" key="2">
    <source>
        <dbReference type="ARBA" id="ARBA00003213"/>
    </source>
</evidence>
<gene>
    <name evidence="10" type="primary">miaA</name>
    <name evidence="14" type="ORF">IX53_09805</name>
</gene>
<comment type="similarity">
    <text evidence="3 10 13">Belongs to the IPP transferase family.</text>
</comment>
<dbReference type="KEGG" id="kpf:IX53_09805"/>
<dbReference type="PANTHER" id="PTHR11088">
    <property type="entry name" value="TRNA DIMETHYLALLYLTRANSFERASE"/>
    <property type="match status" value="1"/>
</dbReference>
<keyword evidence="5 10" id="KW-0819">tRNA processing</keyword>